<reference evidence="2" key="3">
    <citation type="submission" date="2021-07" db="EMBL/GenBank/DDBJ databases">
        <authorList>
            <person name="Branca A.L. A."/>
        </authorList>
    </citation>
    <scope>NUCLEOTIDE SEQUENCE</scope>
</reference>
<evidence type="ECO:0000256" key="1">
    <source>
        <dbReference type="SAM" id="MobiDB-lite"/>
    </source>
</evidence>
<organism evidence="3 4">
    <name type="scientific">Penicillium nalgiovense</name>
    <dbReference type="NCBI Taxonomy" id="60175"/>
    <lineage>
        <taxon>Eukaryota</taxon>
        <taxon>Fungi</taxon>
        <taxon>Dikarya</taxon>
        <taxon>Ascomycota</taxon>
        <taxon>Pezizomycotina</taxon>
        <taxon>Eurotiomycetes</taxon>
        <taxon>Eurotiomycetidae</taxon>
        <taxon>Eurotiales</taxon>
        <taxon>Aspergillaceae</taxon>
        <taxon>Penicillium</taxon>
    </lineage>
</organism>
<name>A0A1V6XIU6_PENNA</name>
<gene>
    <name evidence="3" type="ORF">PENNAL_c0074G04935</name>
    <name evidence="2" type="ORF">PNAL_LOCUS10822</name>
</gene>
<dbReference type="OrthoDB" id="4352284at2759"/>
<evidence type="ECO:0000313" key="3">
    <source>
        <dbReference type="EMBL" id="OQE75039.1"/>
    </source>
</evidence>
<evidence type="ECO:0000313" key="2">
    <source>
        <dbReference type="EMBL" id="CAG8340169.1"/>
    </source>
</evidence>
<reference evidence="4" key="2">
    <citation type="journal article" date="2017" name="Nat. Microbiol.">
        <title>Global analysis of biosynthetic gene clusters reveals vast potential of secondary metabolite production in Penicillium species.</title>
        <authorList>
            <person name="Nielsen J.C."/>
            <person name="Grijseels S."/>
            <person name="Prigent S."/>
            <person name="Ji B."/>
            <person name="Dainat J."/>
            <person name="Nielsen K.F."/>
            <person name="Frisvad J.C."/>
            <person name="Workman M."/>
            <person name="Nielsen J."/>
        </authorList>
    </citation>
    <scope>NUCLEOTIDE SEQUENCE [LARGE SCALE GENOMIC DNA]</scope>
    <source>
        <strain evidence="4">IBT 13039</strain>
    </source>
</reference>
<proteinExistence type="predicted"/>
<evidence type="ECO:0000313" key="4">
    <source>
        <dbReference type="Proteomes" id="UP000191691"/>
    </source>
</evidence>
<dbReference type="AlphaFoldDB" id="A0A1V6XIU6"/>
<dbReference type="EMBL" id="MOOB01000074">
    <property type="protein sequence ID" value="OQE75039.1"/>
    <property type="molecule type" value="Genomic_DNA"/>
</dbReference>
<accession>A0A1V6XIU6</accession>
<feature type="region of interest" description="Disordered" evidence="1">
    <location>
        <begin position="1"/>
        <end position="38"/>
    </location>
</feature>
<keyword evidence="4" id="KW-1185">Reference proteome</keyword>
<comment type="caution">
    <text evidence="3">The sequence shown here is derived from an EMBL/GenBank/DDBJ whole genome shotgun (WGS) entry which is preliminary data.</text>
</comment>
<protein>
    <submittedName>
        <fullName evidence="3">Uncharacterized protein</fullName>
    </submittedName>
</protein>
<dbReference type="EMBL" id="CAJVNV010000647">
    <property type="protein sequence ID" value="CAG8340169.1"/>
    <property type="molecule type" value="Genomic_DNA"/>
</dbReference>
<reference evidence="3" key="1">
    <citation type="submission" date="2016-10" db="EMBL/GenBank/DDBJ databases">
        <title>Uncovering the secondary metabolism of Penicillium species provides insights into the evolution of 6-MSA pathways.</title>
        <authorList>
            <person name="Nielsen J.C."/>
            <person name="Nielsen J."/>
        </authorList>
    </citation>
    <scope>NUCLEOTIDE SEQUENCE [LARGE SCALE GENOMIC DNA]</scope>
    <source>
        <strain evidence="3">IBT 13039</strain>
    </source>
</reference>
<dbReference type="Proteomes" id="UP000191691">
    <property type="component" value="Unassembled WGS sequence"/>
</dbReference>
<dbReference type="Proteomes" id="UP001153461">
    <property type="component" value="Unassembled WGS sequence"/>
</dbReference>
<sequence>MDHLRDSLLSSLSRDTPSTATIDHARRDQEGTRQSVARGEIKEVRGMAFSNGVWVVTSRYCDTGDGVDSLEDHIHSLWYMYYELGREISSESPKHEGIVLRYPPHSRNGAVD</sequence>
<dbReference type="OMA" id="WITTNRY"/>